<dbReference type="Proteomes" id="UP000248729">
    <property type="component" value="Unassembled WGS sequence"/>
</dbReference>
<dbReference type="CDD" id="cd09030">
    <property type="entry name" value="DUF1425"/>
    <property type="match status" value="1"/>
</dbReference>
<reference evidence="1 2" key="1">
    <citation type="submission" date="2018-06" db="EMBL/GenBank/DDBJ databases">
        <title>Freshwater and sediment microbial communities from various areas in North America, analyzing microbe dynamics in response to fracking.</title>
        <authorList>
            <person name="Lamendella R."/>
        </authorList>
    </citation>
    <scope>NUCLEOTIDE SEQUENCE [LARGE SCALE GENOMIC DNA]</scope>
    <source>
        <strain evidence="1 2">99A</strain>
    </source>
</reference>
<comment type="caution">
    <text evidence="1">The sequence shown here is derived from an EMBL/GenBank/DDBJ whole genome shotgun (WGS) entry which is preliminary data.</text>
</comment>
<gene>
    <name evidence="1" type="ORF">DET48_103203</name>
</gene>
<dbReference type="Pfam" id="PF07233">
    <property type="entry name" value="DUF1425"/>
    <property type="match status" value="1"/>
</dbReference>
<proteinExistence type="predicted"/>
<dbReference type="AlphaFoldDB" id="A0A329EKW8"/>
<evidence type="ECO:0000313" key="1">
    <source>
        <dbReference type="EMBL" id="RAS67913.1"/>
    </source>
</evidence>
<accession>A0A329EKW8</accession>
<organism evidence="1 2">
    <name type="scientific">Vibrio diazotrophicus</name>
    <dbReference type="NCBI Taxonomy" id="685"/>
    <lineage>
        <taxon>Bacteria</taxon>
        <taxon>Pseudomonadati</taxon>
        <taxon>Pseudomonadota</taxon>
        <taxon>Gammaproteobacteria</taxon>
        <taxon>Vibrionales</taxon>
        <taxon>Vibrionaceae</taxon>
        <taxon>Vibrio</taxon>
    </lineage>
</organism>
<name>A0A329EKW8_VIBDI</name>
<dbReference type="InterPro" id="IPR010824">
    <property type="entry name" value="DUF1425"/>
</dbReference>
<dbReference type="InterPro" id="IPR038483">
    <property type="entry name" value="YcfL-like_sf"/>
</dbReference>
<evidence type="ECO:0000313" key="2">
    <source>
        <dbReference type="Proteomes" id="UP000248729"/>
    </source>
</evidence>
<dbReference type="Gene3D" id="2.60.40.3230">
    <property type="match status" value="1"/>
</dbReference>
<dbReference type="EMBL" id="QLTR01000003">
    <property type="protein sequence ID" value="RAS67913.1"/>
    <property type="molecule type" value="Genomic_DNA"/>
</dbReference>
<sequence>MGLPTRVERNYVAQATREIVMKKWLVALLSTLAIVGCSKNTAGLSVEGESQRVLFADNVLGNRLVIDDISTIEVDGHARGVVRLVSNYNGDQHIQYRFYWYDDNGLEVNTRLAPWKQAIVRGMESISISEVSVNPNGKQFRVQIRESDD</sequence>
<protein>
    <submittedName>
        <fullName evidence="1">Uncharacterized protein YcfL</fullName>
    </submittedName>
</protein>